<dbReference type="InterPro" id="IPR013762">
    <property type="entry name" value="Integrase-like_cat_sf"/>
</dbReference>
<evidence type="ECO:0000259" key="2">
    <source>
        <dbReference type="PROSITE" id="PS51898"/>
    </source>
</evidence>
<evidence type="ECO:0000313" key="3">
    <source>
        <dbReference type="EMBL" id="MED1202323.1"/>
    </source>
</evidence>
<gene>
    <name evidence="3" type="ORF">P4T90_04360</name>
</gene>
<evidence type="ECO:0000256" key="1">
    <source>
        <dbReference type="ARBA" id="ARBA00023172"/>
    </source>
</evidence>
<dbReference type="SUPFAM" id="SSF56349">
    <property type="entry name" value="DNA breaking-rejoining enzymes"/>
    <property type="match status" value="1"/>
</dbReference>
<dbReference type="PROSITE" id="PS51898">
    <property type="entry name" value="TYR_RECOMBINASE"/>
    <property type="match status" value="1"/>
</dbReference>
<name>A0ABU6MD32_9BACI</name>
<dbReference type="EMBL" id="JARMAB010000005">
    <property type="protein sequence ID" value="MED1202323.1"/>
    <property type="molecule type" value="Genomic_DNA"/>
</dbReference>
<feature type="domain" description="Tyr recombinase" evidence="2">
    <location>
        <begin position="6"/>
        <end position="131"/>
    </location>
</feature>
<dbReference type="Gene3D" id="1.10.443.10">
    <property type="entry name" value="Intergrase catalytic core"/>
    <property type="match status" value="1"/>
</dbReference>
<dbReference type="Pfam" id="PF00589">
    <property type="entry name" value="Phage_integrase"/>
    <property type="match status" value="1"/>
</dbReference>
<comment type="caution">
    <text evidence="3">The sequence shown here is derived from an EMBL/GenBank/DDBJ whole genome shotgun (WGS) entry which is preliminary data.</text>
</comment>
<evidence type="ECO:0000313" key="4">
    <source>
        <dbReference type="Proteomes" id="UP001341444"/>
    </source>
</evidence>
<dbReference type="InterPro" id="IPR002104">
    <property type="entry name" value="Integrase_catalytic"/>
</dbReference>
<dbReference type="InterPro" id="IPR011010">
    <property type="entry name" value="DNA_brk_join_enz"/>
</dbReference>
<accession>A0ABU6MD32</accession>
<dbReference type="RefSeq" id="WP_198160275.1">
    <property type="nucleotide sequence ID" value="NZ_JARMAB010000005.1"/>
</dbReference>
<reference evidence="3 4" key="1">
    <citation type="submission" date="2023-03" db="EMBL/GenBank/DDBJ databases">
        <title>Bacillus Genome Sequencing.</title>
        <authorList>
            <person name="Dunlap C."/>
        </authorList>
    </citation>
    <scope>NUCLEOTIDE SEQUENCE [LARGE SCALE GENOMIC DNA]</scope>
    <source>
        <strain evidence="3 4">B-23453</strain>
    </source>
</reference>
<keyword evidence="1" id="KW-0233">DNA recombination</keyword>
<dbReference type="Proteomes" id="UP001341444">
    <property type="component" value="Unassembled WGS sequence"/>
</dbReference>
<protein>
    <submittedName>
        <fullName evidence="3">Site-specific integrase</fullName>
    </submittedName>
</protein>
<organism evidence="3 4">
    <name type="scientific">Heyndrickxia acidicola</name>
    <dbReference type="NCBI Taxonomy" id="209389"/>
    <lineage>
        <taxon>Bacteria</taxon>
        <taxon>Bacillati</taxon>
        <taxon>Bacillota</taxon>
        <taxon>Bacilli</taxon>
        <taxon>Bacillales</taxon>
        <taxon>Bacillaceae</taxon>
        <taxon>Heyndrickxia</taxon>
    </lineage>
</organism>
<keyword evidence="4" id="KW-1185">Reference proteome</keyword>
<proteinExistence type="predicted"/>
<dbReference type="CDD" id="cd00397">
    <property type="entry name" value="DNA_BRE_C"/>
    <property type="match status" value="1"/>
</dbReference>
<sequence>MKVDEGTFQPLTDEEIRLLLSAPDEREYSQFRDKVAMYLMLDTGMRVHEVFTLEVSEVDIKIRSIILPAKKNKNRIPRILPLSNEVVKMLMELIEENIKYRLTPWRSYSQFIFYIEKKRKRQRFFNCAFFR</sequence>